<dbReference type="GeneID" id="73322120"/>
<dbReference type="Proteomes" id="UP001055115">
    <property type="component" value="Unassembled WGS sequence"/>
</dbReference>
<name>A0AA37NTP5_9PEZI</name>
<protein>
    <submittedName>
        <fullName evidence="1">Uncharacterized protein</fullName>
    </submittedName>
</protein>
<evidence type="ECO:0000313" key="2">
    <source>
        <dbReference type="Proteomes" id="UP001055115"/>
    </source>
</evidence>
<accession>A0AA37NTP5</accession>
<dbReference type="RefSeq" id="XP_049123487.1">
    <property type="nucleotide sequence ID" value="XM_049267530.1"/>
</dbReference>
<sequence>MVTSTIAASGYKSDGSISMSMADMVMTFFEAVRTPLYSDAWTPGNEGQYAGTYVFLMALASVRSCVCSSP</sequence>
<comment type="caution">
    <text evidence="1">The sequence shown here is derived from an EMBL/GenBank/DDBJ whole genome shotgun (WGS) entry which is preliminary data.</text>
</comment>
<evidence type="ECO:0000313" key="1">
    <source>
        <dbReference type="EMBL" id="GKT41137.1"/>
    </source>
</evidence>
<proteinExistence type="predicted"/>
<dbReference type="EMBL" id="BQXU01000002">
    <property type="protein sequence ID" value="GKT41137.1"/>
    <property type="molecule type" value="Genomic_DNA"/>
</dbReference>
<gene>
    <name evidence="1" type="ORF">ColSpa_01318</name>
</gene>
<keyword evidence="2" id="KW-1185">Reference proteome</keyword>
<reference evidence="1 2" key="1">
    <citation type="submission" date="2022-03" db="EMBL/GenBank/DDBJ databases">
        <title>Genome data of Colletotrichum spp.</title>
        <authorList>
            <person name="Utami Y.D."/>
            <person name="Hiruma K."/>
        </authorList>
    </citation>
    <scope>NUCLEOTIDE SEQUENCE [LARGE SCALE GENOMIC DNA]</scope>
    <source>
        <strain evidence="1 2">MAFF 239500</strain>
    </source>
</reference>
<organism evidence="1 2">
    <name type="scientific">Colletotrichum spaethianum</name>
    <dbReference type="NCBI Taxonomy" id="700344"/>
    <lineage>
        <taxon>Eukaryota</taxon>
        <taxon>Fungi</taxon>
        <taxon>Dikarya</taxon>
        <taxon>Ascomycota</taxon>
        <taxon>Pezizomycotina</taxon>
        <taxon>Sordariomycetes</taxon>
        <taxon>Hypocreomycetidae</taxon>
        <taxon>Glomerellales</taxon>
        <taxon>Glomerellaceae</taxon>
        <taxon>Colletotrichum</taxon>
        <taxon>Colletotrichum spaethianum species complex</taxon>
    </lineage>
</organism>
<dbReference type="AlphaFoldDB" id="A0AA37NTP5"/>